<dbReference type="FunFam" id="3.30.160.60:FF:000508">
    <property type="entry name" value="Myeloid zinc finger 1"/>
    <property type="match status" value="1"/>
</dbReference>
<feature type="domain" description="C2H2-type" evidence="12">
    <location>
        <begin position="68"/>
        <end position="95"/>
    </location>
</feature>
<evidence type="ECO:0000313" key="13">
    <source>
        <dbReference type="Ensembl" id="ENSCCRP00010056391.1"/>
    </source>
</evidence>
<dbReference type="GO" id="GO:0008270">
    <property type="term" value="F:zinc ion binding"/>
    <property type="evidence" value="ECO:0007669"/>
    <property type="project" value="UniProtKB-KW"/>
</dbReference>
<dbReference type="Gene3D" id="3.30.160.60">
    <property type="entry name" value="Classic Zinc Finger"/>
    <property type="match status" value="5"/>
</dbReference>
<dbReference type="PROSITE" id="PS50157">
    <property type="entry name" value="ZINC_FINGER_C2H2_2"/>
    <property type="match status" value="5"/>
</dbReference>
<comment type="similarity">
    <text evidence="2">Belongs to the krueppel C2H2-type zinc-finger protein family.</text>
</comment>
<keyword evidence="8" id="KW-0238">DNA-binding</keyword>
<sequence>MDFIKEESEEMRIPEPCRVKDEQTEEPRGLTCMTRSLRRGLGQKILSCSESGKGLSHKRAQKTGGFFFTCLECKKSFESKEHLMDHFRIHSGESCTETETSLMQKAAPGTVCKLPFTCFQCQKSFACKEHLMDHYRIHTVDRPFPCDQCDKSFIHKQSLKNHLRVHTGLRPHVCHLCGKSYIHKDNLTDHIRIHTGEKPFACDQCGKSFTHKGSLLHHMKIHTGL</sequence>
<dbReference type="GO" id="GO:0005667">
    <property type="term" value="C:transcription regulator complex"/>
    <property type="evidence" value="ECO:0007669"/>
    <property type="project" value="TreeGrafter"/>
</dbReference>
<accession>A0A8C1L3D3</accession>
<keyword evidence="5 11" id="KW-0863">Zinc-finger</keyword>
<feature type="domain" description="C2H2-type" evidence="12">
    <location>
        <begin position="144"/>
        <end position="171"/>
    </location>
</feature>
<evidence type="ECO:0000256" key="2">
    <source>
        <dbReference type="ARBA" id="ARBA00006991"/>
    </source>
</evidence>
<feature type="domain" description="C2H2-type" evidence="12">
    <location>
        <begin position="200"/>
        <end position="225"/>
    </location>
</feature>
<dbReference type="AlphaFoldDB" id="A0A8C1L3D3"/>
<name>A0A8C1L3D3_CYPCA</name>
<keyword evidence="6" id="KW-0862">Zinc</keyword>
<dbReference type="GO" id="GO:0042802">
    <property type="term" value="F:identical protein binding"/>
    <property type="evidence" value="ECO:0007669"/>
    <property type="project" value="UniProtKB-ARBA"/>
</dbReference>
<protein>
    <recommendedName>
        <fullName evidence="12">C2H2-type domain-containing protein</fullName>
    </recommendedName>
</protein>
<evidence type="ECO:0000256" key="3">
    <source>
        <dbReference type="ARBA" id="ARBA00022723"/>
    </source>
</evidence>
<keyword evidence="10" id="KW-0539">Nucleus</keyword>
<evidence type="ECO:0000256" key="1">
    <source>
        <dbReference type="ARBA" id="ARBA00004123"/>
    </source>
</evidence>
<dbReference type="SMART" id="SM00355">
    <property type="entry name" value="ZnF_C2H2"/>
    <property type="match status" value="5"/>
</dbReference>
<keyword evidence="7" id="KW-0805">Transcription regulation</keyword>
<evidence type="ECO:0000256" key="10">
    <source>
        <dbReference type="ARBA" id="ARBA00023242"/>
    </source>
</evidence>
<evidence type="ECO:0000313" key="14">
    <source>
        <dbReference type="Proteomes" id="UP000694427"/>
    </source>
</evidence>
<dbReference type="GO" id="GO:0000981">
    <property type="term" value="F:DNA-binding transcription factor activity, RNA polymerase II-specific"/>
    <property type="evidence" value="ECO:0007669"/>
    <property type="project" value="TreeGrafter"/>
</dbReference>
<dbReference type="Pfam" id="PF00096">
    <property type="entry name" value="zf-C2H2"/>
    <property type="match status" value="4"/>
</dbReference>
<dbReference type="FunFam" id="3.30.160.60:FF:001963">
    <property type="entry name" value="Replication initiator 1"/>
    <property type="match status" value="1"/>
</dbReference>
<evidence type="ECO:0000256" key="8">
    <source>
        <dbReference type="ARBA" id="ARBA00023125"/>
    </source>
</evidence>
<dbReference type="GO" id="GO:0000785">
    <property type="term" value="C:chromatin"/>
    <property type="evidence" value="ECO:0007669"/>
    <property type="project" value="TreeGrafter"/>
</dbReference>
<comment type="subcellular location">
    <subcellularLocation>
        <location evidence="1">Nucleus</location>
    </subcellularLocation>
</comment>
<feature type="domain" description="C2H2-type" evidence="12">
    <location>
        <begin position="116"/>
        <end position="143"/>
    </location>
</feature>
<evidence type="ECO:0000256" key="9">
    <source>
        <dbReference type="ARBA" id="ARBA00023163"/>
    </source>
</evidence>
<dbReference type="Proteomes" id="UP000694427">
    <property type="component" value="Unplaced"/>
</dbReference>
<evidence type="ECO:0000256" key="5">
    <source>
        <dbReference type="ARBA" id="ARBA00022771"/>
    </source>
</evidence>
<dbReference type="InterPro" id="IPR036236">
    <property type="entry name" value="Znf_C2H2_sf"/>
</dbReference>
<reference evidence="13" key="1">
    <citation type="submission" date="2025-08" db="UniProtKB">
        <authorList>
            <consortium name="Ensembl"/>
        </authorList>
    </citation>
    <scope>IDENTIFICATION</scope>
</reference>
<keyword evidence="4" id="KW-0677">Repeat</keyword>
<keyword evidence="14" id="KW-1185">Reference proteome</keyword>
<dbReference type="SUPFAM" id="SSF57667">
    <property type="entry name" value="beta-beta-alpha zinc fingers"/>
    <property type="match status" value="3"/>
</dbReference>
<dbReference type="GO" id="GO:0000978">
    <property type="term" value="F:RNA polymerase II cis-regulatory region sequence-specific DNA binding"/>
    <property type="evidence" value="ECO:0007669"/>
    <property type="project" value="TreeGrafter"/>
</dbReference>
<dbReference type="GO" id="GO:0031519">
    <property type="term" value="C:PcG protein complex"/>
    <property type="evidence" value="ECO:0007669"/>
    <property type="project" value="TreeGrafter"/>
</dbReference>
<dbReference type="Ensembl" id="ENSCCRT00010061803.1">
    <property type="protein sequence ID" value="ENSCCRP00010056391.1"/>
    <property type="gene ID" value="ENSCCRG00010023921.1"/>
</dbReference>
<keyword evidence="9" id="KW-0804">Transcription</keyword>
<proteinExistence type="inferred from homology"/>
<dbReference type="PANTHER" id="PTHR14003">
    <property type="entry name" value="TRANSCRIPTIONAL REPRESSOR PROTEIN YY"/>
    <property type="match status" value="1"/>
</dbReference>
<evidence type="ECO:0000259" key="12">
    <source>
        <dbReference type="PROSITE" id="PS50157"/>
    </source>
</evidence>
<feature type="domain" description="C2H2-type" evidence="12">
    <location>
        <begin position="172"/>
        <end position="199"/>
    </location>
</feature>
<dbReference type="PROSITE" id="PS00028">
    <property type="entry name" value="ZINC_FINGER_C2H2_1"/>
    <property type="match status" value="5"/>
</dbReference>
<dbReference type="PANTHER" id="PTHR14003:SF23">
    <property type="entry name" value="ZINC FINGER PROTEIN 143"/>
    <property type="match status" value="1"/>
</dbReference>
<evidence type="ECO:0000256" key="11">
    <source>
        <dbReference type="PROSITE-ProRule" id="PRU00042"/>
    </source>
</evidence>
<dbReference type="InterPro" id="IPR013087">
    <property type="entry name" value="Znf_C2H2_type"/>
</dbReference>
<evidence type="ECO:0000256" key="7">
    <source>
        <dbReference type="ARBA" id="ARBA00023015"/>
    </source>
</evidence>
<organism evidence="13 14">
    <name type="scientific">Cyprinus carpio</name>
    <name type="common">Common carp</name>
    <dbReference type="NCBI Taxonomy" id="7962"/>
    <lineage>
        <taxon>Eukaryota</taxon>
        <taxon>Metazoa</taxon>
        <taxon>Chordata</taxon>
        <taxon>Craniata</taxon>
        <taxon>Vertebrata</taxon>
        <taxon>Euteleostomi</taxon>
        <taxon>Actinopterygii</taxon>
        <taxon>Neopterygii</taxon>
        <taxon>Teleostei</taxon>
        <taxon>Ostariophysi</taxon>
        <taxon>Cypriniformes</taxon>
        <taxon>Cyprinidae</taxon>
        <taxon>Cyprininae</taxon>
        <taxon>Cyprinus</taxon>
    </lineage>
</organism>
<dbReference type="FunFam" id="3.30.160.60:FF:000100">
    <property type="entry name" value="Zinc finger 45-like"/>
    <property type="match status" value="2"/>
</dbReference>
<dbReference type="FunFam" id="3.30.160.60:FF:000340">
    <property type="entry name" value="zinc finger protein 473 isoform X1"/>
    <property type="match status" value="1"/>
</dbReference>
<evidence type="ECO:0000256" key="4">
    <source>
        <dbReference type="ARBA" id="ARBA00022737"/>
    </source>
</evidence>
<reference evidence="13" key="2">
    <citation type="submission" date="2025-09" db="UniProtKB">
        <authorList>
            <consortium name="Ensembl"/>
        </authorList>
    </citation>
    <scope>IDENTIFICATION</scope>
</reference>
<evidence type="ECO:0000256" key="6">
    <source>
        <dbReference type="ARBA" id="ARBA00022833"/>
    </source>
</evidence>
<keyword evidence="3" id="KW-0479">Metal-binding</keyword>